<feature type="compositionally biased region" description="Low complexity" evidence="1">
    <location>
        <begin position="264"/>
        <end position="282"/>
    </location>
</feature>
<dbReference type="OrthoDB" id="10265837at2759"/>
<feature type="compositionally biased region" description="Polar residues" evidence="1">
    <location>
        <begin position="224"/>
        <end position="242"/>
    </location>
</feature>
<feature type="compositionally biased region" description="Polar residues" evidence="1">
    <location>
        <begin position="528"/>
        <end position="539"/>
    </location>
</feature>
<feature type="region of interest" description="Disordered" evidence="1">
    <location>
        <begin position="175"/>
        <end position="347"/>
    </location>
</feature>
<feature type="compositionally biased region" description="Low complexity" evidence="1">
    <location>
        <begin position="1"/>
        <end position="17"/>
    </location>
</feature>
<dbReference type="PANTHER" id="PTHR38697">
    <property type="entry name" value="NUCLEAR PORE COMPLEX PROTEIN SIMILAR TO S. CEREVISIAE NUP2 (EUROFUNG)"/>
    <property type="match status" value="1"/>
</dbReference>
<feature type="compositionally biased region" description="Polar residues" evidence="1">
    <location>
        <begin position="591"/>
        <end position="605"/>
    </location>
</feature>
<accession>A0A6A6RVN6</accession>
<dbReference type="Proteomes" id="UP000799753">
    <property type="component" value="Unassembled WGS sequence"/>
</dbReference>
<dbReference type="InterPro" id="IPR053074">
    <property type="entry name" value="NPC_Nucleoporin"/>
</dbReference>
<feature type="compositionally biased region" description="Acidic residues" evidence="1">
    <location>
        <begin position="375"/>
        <end position="384"/>
    </location>
</feature>
<feature type="compositionally biased region" description="Polar residues" evidence="1">
    <location>
        <begin position="20"/>
        <end position="31"/>
    </location>
</feature>
<sequence>MPALTAAAAPPSEAPKASEVLSNTPKNQASGVSFEAPKPEVPAESAKTSEELFNAPKTGGVSSEAPKAGQLPRIPRAHVPATWVAPKAMQTDLQALTVQLLSLNNQYRSKLISLSPTADWSPLSQWHAKATTEIMQKIVTAKKQLAAAKGVTGNESSLSVKRKAVANDDAADLAYDASPSKKQREAKMPATPVSKTSSLFSTTPKDTPPSETSNLFGSVFNKDTGATTSNLFGSVSNKSVAETSEKSGMASKDDEPTKAATPQTGFSFTNSTATTTPKPAASQSLFQMPSASSSSKTNVTAPAPTTASQNGFSFGKSTATAGPKPAASQSLFKMPTPSSGGPGSGFSLIGQFSTKAKSYEELVAERKAKDKDNDYDSDDEDYEEWSTRWDKEEAARVAKDKEATTTDDASTTPKGPNKGFNFLSGVSQPTVGTSGTSSSGLFSPRVASPAPSTGGQSVFDTPEAAQSPASNIFGHLSGGQSSSQDDESDDDDADDHDNDNDNGDNDAYDDDDSGDEREEQEEPYESDIQPTKQSSSEQAQPKKRKVFSSDTESDEETGSGKRPAMFKKPSLADRMTHEASKATDESEKENGNPNPVTSTLFGQANGFQTPVKKPFFFDFAGAGAKTAPPKQDSSAGDQTFKAGTPIKFGSAAKTTPAFQFQPATPGLAEFSATPAKPGPATFSFLNAPNTSNAGSVFSSRAATPLSEPDVSGKESAAGNDDEESEQHAQIDLSGLTAEEKAVYDVIFHADQALCKHQVETGGKKVWENYARGPLWILKNKETGKAIVRMRLSTGTTMLNYNIFPKVKTAVTGSSKKMVSAIGTKKDGKSGNMFFAVKSSDIATEFSNVYNANLPS</sequence>
<dbReference type="InterPro" id="IPR011993">
    <property type="entry name" value="PH-like_dom_sf"/>
</dbReference>
<proteinExistence type="predicted"/>
<keyword evidence="3" id="KW-1185">Reference proteome</keyword>
<feature type="compositionally biased region" description="Acidic residues" evidence="1">
    <location>
        <begin position="484"/>
        <end position="525"/>
    </location>
</feature>
<feature type="compositionally biased region" description="Polar residues" evidence="1">
    <location>
        <begin position="450"/>
        <end position="459"/>
    </location>
</feature>
<feature type="compositionally biased region" description="Basic and acidic residues" evidence="1">
    <location>
        <begin position="365"/>
        <end position="374"/>
    </location>
</feature>
<reference evidence="2" key="1">
    <citation type="journal article" date="2020" name="Stud. Mycol.">
        <title>101 Dothideomycetes genomes: a test case for predicting lifestyles and emergence of pathogens.</title>
        <authorList>
            <person name="Haridas S."/>
            <person name="Albert R."/>
            <person name="Binder M."/>
            <person name="Bloem J."/>
            <person name="Labutti K."/>
            <person name="Salamov A."/>
            <person name="Andreopoulos B."/>
            <person name="Baker S."/>
            <person name="Barry K."/>
            <person name="Bills G."/>
            <person name="Bluhm B."/>
            <person name="Cannon C."/>
            <person name="Castanera R."/>
            <person name="Culley D."/>
            <person name="Daum C."/>
            <person name="Ezra D."/>
            <person name="Gonzalez J."/>
            <person name="Henrissat B."/>
            <person name="Kuo A."/>
            <person name="Liang C."/>
            <person name="Lipzen A."/>
            <person name="Lutzoni F."/>
            <person name="Magnuson J."/>
            <person name="Mondo S."/>
            <person name="Nolan M."/>
            <person name="Ohm R."/>
            <person name="Pangilinan J."/>
            <person name="Park H.-J."/>
            <person name="Ramirez L."/>
            <person name="Alfaro M."/>
            <person name="Sun H."/>
            <person name="Tritt A."/>
            <person name="Yoshinaga Y."/>
            <person name="Zwiers L.-H."/>
            <person name="Turgeon B."/>
            <person name="Goodwin S."/>
            <person name="Spatafora J."/>
            <person name="Crous P."/>
            <person name="Grigoriev I."/>
        </authorList>
    </citation>
    <scope>NUCLEOTIDE SEQUENCE</scope>
    <source>
        <strain evidence="2">CBS 473.64</strain>
    </source>
</reference>
<feature type="compositionally biased region" description="Polar residues" evidence="1">
    <location>
        <begin position="193"/>
        <end position="216"/>
    </location>
</feature>
<dbReference type="SUPFAM" id="SSF50729">
    <property type="entry name" value="PH domain-like"/>
    <property type="match status" value="1"/>
</dbReference>
<feature type="compositionally biased region" description="Low complexity" evidence="1">
    <location>
        <begin position="424"/>
        <end position="440"/>
    </location>
</feature>
<dbReference type="AlphaFoldDB" id="A0A6A6RVN6"/>
<evidence type="ECO:0000256" key="1">
    <source>
        <dbReference type="SAM" id="MobiDB-lite"/>
    </source>
</evidence>
<feature type="region of interest" description="Disordered" evidence="1">
    <location>
        <begin position="622"/>
        <end position="641"/>
    </location>
</feature>
<protein>
    <recommendedName>
        <fullName evidence="4">RanBD1 domain-containing protein</fullName>
    </recommendedName>
</protein>
<feature type="compositionally biased region" description="Polar residues" evidence="1">
    <location>
        <begin position="283"/>
        <end position="320"/>
    </location>
</feature>
<dbReference type="Gene3D" id="2.30.29.30">
    <property type="entry name" value="Pleckstrin-homology domain (PH domain)/Phosphotyrosine-binding domain (PTB)"/>
    <property type="match status" value="1"/>
</dbReference>
<dbReference type="PANTHER" id="PTHR38697:SF1">
    <property type="entry name" value="NUCLEAR PORE COMPLEX PROTEIN SIMILAR TO S. CEREVISIAE NUP2 (EUROFUNG)"/>
    <property type="match status" value="1"/>
</dbReference>
<gene>
    <name evidence="2" type="ORF">P280DRAFT_80241</name>
</gene>
<feature type="compositionally biased region" description="Basic and acidic residues" evidence="1">
    <location>
        <begin position="385"/>
        <end position="404"/>
    </location>
</feature>
<dbReference type="EMBL" id="MU006790">
    <property type="protein sequence ID" value="KAF2638278.1"/>
    <property type="molecule type" value="Genomic_DNA"/>
</dbReference>
<feature type="region of interest" description="Disordered" evidence="1">
    <location>
        <begin position="365"/>
        <end position="605"/>
    </location>
</feature>
<name>A0A6A6RVN6_9PLEO</name>
<evidence type="ECO:0000313" key="2">
    <source>
        <dbReference type="EMBL" id="KAF2638278.1"/>
    </source>
</evidence>
<feature type="region of interest" description="Disordered" evidence="1">
    <location>
        <begin position="1"/>
        <end position="69"/>
    </location>
</feature>
<organism evidence="2 3">
    <name type="scientific">Massarina eburnea CBS 473.64</name>
    <dbReference type="NCBI Taxonomy" id="1395130"/>
    <lineage>
        <taxon>Eukaryota</taxon>
        <taxon>Fungi</taxon>
        <taxon>Dikarya</taxon>
        <taxon>Ascomycota</taxon>
        <taxon>Pezizomycotina</taxon>
        <taxon>Dothideomycetes</taxon>
        <taxon>Pleosporomycetidae</taxon>
        <taxon>Pleosporales</taxon>
        <taxon>Massarineae</taxon>
        <taxon>Massarinaceae</taxon>
        <taxon>Massarina</taxon>
    </lineage>
</organism>
<evidence type="ECO:0008006" key="4">
    <source>
        <dbReference type="Google" id="ProtNLM"/>
    </source>
</evidence>
<evidence type="ECO:0000313" key="3">
    <source>
        <dbReference type="Proteomes" id="UP000799753"/>
    </source>
</evidence>
<feature type="compositionally biased region" description="Basic and acidic residues" evidence="1">
    <location>
        <begin position="570"/>
        <end position="590"/>
    </location>
</feature>
<feature type="region of interest" description="Disordered" evidence="1">
    <location>
        <begin position="695"/>
        <end position="728"/>
    </location>
</feature>